<dbReference type="EMBL" id="JBFXLQ010000023">
    <property type="protein sequence ID" value="KAL2866686.1"/>
    <property type="molecule type" value="Genomic_DNA"/>
</dbReference>
<keyword evidence="9" id="KW-1185">Reference proteome</keyword>
<protein>
    <submittedName>
        <fullName evidence="8">Sec39 domain-containing protein</fullName>
    </submittedName>
</protein>
<feature type="region of interest" description="Disordered" evidence="5">
    <location>
        <begin position="229"/>
        <end position="250"/>
    </location>
</feature>
<name>A0ABR4LQ81_9EURO</name>
<proteinExistence type="predicted"/>
<evidence type="ECO:0000256" key="2">
    <source>
        <dbReference type="ARBA" id="ARBA00022448"/>
    </source>
</evidence>
<feature type="signal peptide" evidence="6">
    <location>
        <begin position="1"/>
        <end position="22"/>
    </location>
</feature>
<evidence type="ECO:0000256" key="1">
    <source>
        <dbReference type="ARBA" id="ARBA00004240"/>
    </source>
</evidence>
<evidence type="ECO:0000256" key="3">
    <source>
        <dbReference type="ARBA" id="ARBA00022824"/>
    </source>
</evidence>
<dbReference type="PANTHER" id="PTHR40787:SF3">
    <property type="entry name" value="PROTEIN TRANSPORT PROTEIN SEC39"/>
    <property type="match status" value="1"/>
</dbReference>
<accession>A0ABR4LQ81</accession>
<feature type="chain" id="PRO_5046894825" evidence="6">
    <location>
        <begin position="23"/>
        <end position="963"/>
    </location>
</feature>
<comment type="caution">
    <text evidence="8">The sequence shown here is derived from an EMBL/GenBank/DDBJ whole genome shotgun (WGS) entry which is preliminary data.</text>
</comment>
<dbReference type="PANTHER" id="PTHR40787">
    <property type="entry name" value="SECRETED PROTEIN"/>
    <property type="match status" value="1"/>
</dbReference>
<feature type="compositionally biased region" description="Gly residues" evidence="5">
    <location>
        <begin position="916"/>
        <end position="925"/>
    </location>
</feature>
<evidence type="ECO:0000256" key="6">
    <source>
        <dbReference type="SAM" id="SignalP"/>
    </source>
</evidence>
<feature type="compositionally biased region" description="Low complexity" evidence="5">
    <location>
        <begin position="887"/>
        <end position="898"/>
    </location>
</feature>
<evidence type="ECO:0000313" key="9">
    <source>
        <dbReference type="Proteomes" id="UP001610432"/>
    </source>
</evidence>
<feature type="compositionally biased region" description="Basic residues" evidence="5">
    <location>
        <begin position="229"/>
        <end position="239"/>
    </location>
</feature>
<dbReference type="GeneID" id="98148121"/>
<dbReference type="Pfam" id="PF08314">
    <property type="entry name" value="Sec39"/>
    <property type="match status" value="1"/>
</dbReference>
<keyword evidence="2" id="KW-0813">Transport</keyword>
<keyword evidence="4" id="KW-0653">Protein transport</keyword>
<gene>
    <name evidence="8" type="ORF">BJX67DRAFT_381620</name>
</gene>
<dbReference type="RefSeq" id="XP_070885665.1">
    <property type="nucleotide sequence ID" value="XM_071033049.1"/>
</dbReference>
<keyword evidence="6" id="KW-0732">Signal</keyword>
<dbReference type="Proteomes" id="UP001610432">
    <property type="component" value="Unassembled WGS sequence"/>
</dbReference>
<evidence type="ECO:0000256" key="5">
    <source>
        <dbReference type="SAM" id="MobiDB-lite"/>
    </source>
</evidence>
<keyword evidence="3" id="KW-0256">Endoplasmic reticulum</keyword>
<feature type="region of interest" description="Disordered" evidence="5">
    <location>
        <begin position="885"/>
        <end position="931"/>
    </location>
</feature>
<comment type="subcellular location">
    <subcellularLocation>
        <location evidence="1">Endoplasmic reticulum</location>
    </subcellularLocation>
</comment>
<dbReference type="InterPro" id="IPR013244">
    <property type="entry name" value="Sec39_domain"/>
</dbReference>
<evidence type="ECO:0000256" key="4">
    <source>
        <dbReference type="ARBA" id="ARBA00022927"/>
    </source>
</evidence>
<sequence length="963" mass="106300">MAKSARLSGAHAILLATHLCATGNIFSLPQLQADYPTTLTTERLLRIILTFLPESTEPKKYTSVVQALVDGLRTTGNDVVDVPMIKELTEDAARKRVRKIRLLPLRYPGDEDSQDTTDLLTQFLIHRAHRIDSETSLQPLILDLLLPFYQRSPALRTWLVSCLLPLLRLNYEYYPSEDKSCSVETLESLDNPTAANILLSIAGTPKNDTDLIKNLRGLVGPWMYGTSHPRRQKLGRAPRRNSISLRPQDSQEEADRYSGWKYVNEWLLDRSLVDPEAVVNAFINWDGPEDVDLGGYVDELEGPSADQSKELRYRFGQAGLAVIYQSPEIPLDGSIRILDRVASLLGLDESLFITSDKSALPSVEFDSNQIQSASRATLFQNALLLSTNPLTRPSPSSISFLSGLLLSLRALEELGHPIPCRTATNICLHSNQDMQLFELRTVMASVAQQAKSGRGWRQVRQQLLWLRDWKSDTGRPAESNPSCHGLFWRVPQENLEAEILKLLLEVREHNLAIDIYVKSRSTLSPDQVENAVKESVFTAYDNASNGNKTRGKIQRAHEILQAFQPHFPESTSFKQAQALIAATHALSFYSLTLQHGVPFQPVSLRVHPDPLSLLEEVLKQNPKSYTKLDDLLSIGRNLVRAGFTPRPANESDSHSHYTRSPVLTQDEALITAERRVMSLAISSALASNDFGTAYSYILTRLTPPSFLPSSSLSSTSQPPALKDDITWRAVYNAGRYRPPTTPSSPQALHTQITNLTQRMELLSLSLILAPTPDPLPEILGAWRRADEELSLLRARESEEEDLWDTRGGNTTVAAPSILPGGFNQPDTEQDVFETRQHHARRAARAAHHNRLDSEEAPMGLFEVARGAARALHKNVNSLPLGVGGALPSGSSLSSSISKLDSEGEGMGEGWEAENGPGSGSGGGNAQEGERVRKRDVVSNMVTGGLASGIGWVLGAQPVNMNRQ</sequence>
<evidence type="ECO:0000313" key="8">
    <source>
        <dbReference type="EMBL" id="KAL2866686.1"/>
    </source>
</evidence>
<feature type="domain" description="Sec39" evidence="7">
    <location>
        <begin position="13"/>
        <end position="803"/>
    </location>
</feature>
<reference evidence="8 9" key="1">
    <citation type="submission" date="2024-07" db="EMBL/GenBank/DDBJ databases">
        <title>Section-level genome sequencing and comparative genomics of Aspergillus sections Usti and Cavernicolus.</title>
        <authorList>
            <consortium name="Lawrence Berkeley National Laboratory"/>
            <person name="Nybo J.L."/>
            <person name="Vesth T.C."/>
            <person name="Theobald S."/>
            <person name="Frisvad J.C."/>
            <person name="Larsen T.O."/>
            <person name="Kjaerboelling I."/>
            <person name="Rothschild-Mancinelli K."/>
            <person name="Lyhne E.K."/>
            <person name="Kogle M.E."/>
            <person name="Barry K."/>
            <person name="Clum A."/>
            <person name="Na H."/>
            <person name="Ledsgaard L."/>
            <person name="Lin J."/>
            <person name="Lipzen A."/>
            <person name="Kuo A."/>
            <person name="Riley R."/>
            <person name="Mondo S."/>
            <person name="Labutti K."/>
            <person name="Haridas S."/>
            <person name="Pangalinan J."/>
            <person name="Salamov A.A."/>
            <person name="Simmons B.A."/>
            <person name="Magnuson J.K."/>
            <person name="Chen J."/>
            <person name="Drula E."/>
            <person name="Henrissat B."/>
            <person name="Wiebenga A."/>
            <person name="Lubbers R.J."/>
            <person name="Gomes A.C."/>
            <person name="Macurrencykelacurrency M.R."/>
            <person name="Stajich J."/>
            <person name="Grigoriev I.V."/>
            <person name="Mortensen U.H."/>
            <person name="De Vries R.P."/>
            <person name="Baker S.E."/>
            <person name="Andersen M.R."/>
        </authorList>
    </citation>
    <scope>NUCLEOTIDE SEQUENCE [LARGE SCALE GENOMIC DNA]</scope>
    <source>
        <strain evidence="8 9">CBS 449.75</strain>
    </source>
</reference>
<organism evidence="8 9">
    <name type="scientific">Aspergillus lucknowensis</name>
    <dbReference type="NCBI Taxonomy" id="176173"/>
    <lineage>
        <taxon>Eukaryota</taxon>
        <taxon>Fungi</taxon>
        <taxon>Dikarya</taxon>
        <taxon>Ascomycota</taxon>
        <taxon>Pezizomycotina</taxon>
        <taxon>Eurotiomycetes</taxon>
        <taxon>Eurotiomycetidae</taxon>
        <taxon>Eurotiales</taxon>
        <taxon>Aspergillaceae</taxon>
        <taxon>Aspergillus</taxon>
        <taxon>Aspergillus subgen. Nidulantes</taxon>
    </lineage>
</organism>
<evidence type="ECO:0000259" key="7">
    <source>
        <dbReference type="Pfam" id="PF08314"/>
    </source>
</evidence>